<accession>A0A1F6C079</accession>
<evidence type="ECO:0000313" key="2">
    <source>
        <dbReference type="Proteomes" id="UP000176996"/>
    </source>
</evidence>
<evidence type="ECO:0000313" key="1">
    <source>
        <dbReference type="EMBL" id="OGG42478.1"/>
    </source>
</evidence>
<reference evidence="1 2" key="1">
    <citation type="journal article" date="2016" name="Nat. Commun.">
        <title>Thousands of microbial genomes shed light on interconnected biogeochemical processes in an aquifer system.</title>
        <authorList>
            <person name="Anantharaman K."/>
            <person name="Brown C.T."/>
            <person name="Hug L.A."/>
            <person name="Sharon I."/>
            <person name="Castelle C.J."/>
            <person name="Probst A.J."/>
            <person name="Thomas B.C."/>
            <person name="Singh A."/>
            <person name="Wilkins M.J."/>
            <person name="Karaoz U."/>
            <person name="Brodie E.L."/>
            <person name="Williams K.H."/>
            <person name="Hubbard S.S."/>
            <person name="Banfield J.F."/>
        </authorList>
    </citation>
    <scope>NUCLEOTIDE SEQUENCE [LARGE SCALE GENOMIC DNA]</scope>
</reference>
<dbReference type="STRING" id="1798471.A3A21_02705"/>
<proteinExistence type="predicted"/>
<sequence>MVATLRKFVEICPAGAGRNMLPRKTGSRNILEVKFKRSFYLPLLEEKQYFGHLTSEILNRGS</sequence>
<name>A0A1F6C079_9BACT</name>
<protein>
    <submittedName>
        <fullName evidence="1">Uncharacterized protein</fullName>
    </submittedName>
</protein>
<dbReference type="EMBL" id="MFKK01000002">
    <property type="protein sequence ID" value="OGG42478.1"/>
    <property type="molecule type" value="Genomic_DNA"/>
</dbReference>
<organism evidence="1 2">
    <name type="scientific">Candidatus Jorgensenbacteria bacterium RIFCSPLOWO2_01_FULL_45_25b</name>
    <dbReference type="NCBI Taxonomy" id="1798471"/>
    <lineage>
        <taxon>Bacteria</taxon>
        <taxon>Candidatus Joergenseniibacteriota</taxon>
    </lineage>
</organism>
<dbReference type="AlphaFoldDB" id="A0A1F6C079"/>
<dbReference type="Proteomes" id="UP000176996">
    <property type="component" value="Unassembled WGS sequence"/>
</dbReference>
<gene>
    <name evidence="1" type="ORF">A3A21_02705</name>
</gene>
<comment type="caution">
    <text evidence="1">The sequence shown here is derived from an EMBL/GenBank/DDBJ whole genome shotgun (WGS) entry which is preliminary data.</text>
</comment>